<dbReference type="RefSeq" id="WP_269444885.1">
    <property type="nucleotide sequence ID" value="NZ_CP097463.1"/>
</dbReference>
<organism evidence="6 7">
    <name type="scientific">Jatrophihabitans cynanchi</name>
    <dbReference type="NCBI Taxonomy" id="2944128"/>
    <lineage>
        <taxon>Bacteria</taxon>
        <taxon>Bacillati</taxon>
        <taxon>Actinomycetota</taxon>
        <taxon>Actinomycetes</taxon>
        <taxon>Jatrophihabitantales</taxon>
        <taxon>Jatrophihabitantaceae</taxon>
        <taxon>Jatrophihabitans</taxon>
    </lineage>
</organism>
<name>A0ABY7K462_9ACTN</name>
<evidence type="ECO:0000256" key="2">
    <source>
        <dbReference type="ARBA" id="ARBA00022737"/>
    </source>
</evidence>
<keyword evidence="3" id="KW-0547">Nucleotide-binding</keyword>
<evidence type="ECO:0000313" key="6">
    <source>
        <dbReference type="EMBL" id="WAX58337.1"/>
    </source>
</evidence>
<dbReference type="InterPro" id="IPR017871">
    <property type="entry name" value="ABC_transporter-like_CS"/>
</dbReference>
<dbReference type="InterPro" id="IPR027417">
    <property type="entry name" value="P-loop_NTPase"/>
</dbReference>
<proteinExistence type="predicted"/>
<dbReference type="PANTHER" id="PTHR43790:SF9">
    <property type="entry name" value="GALACTOFURANOSE TRANSPORTER ATP-BINDING PROTEIN YTFR"/>
    <property type="match status" value="1"/>
</dbReference>
<dbReference type="Proteomes" id="UP001164693">
    <property type="component" value="Chromosome"/>
</dbReference>
<protein>
    <submittedName>
        <fullName evidence="6">Sugar ABC transporter ATP-binding protein</fullName>
    </submittedName>
</protein>
<dbReference type="PROSITE" id="PS50893">
    <property type="entry name" value="ABC_TRANSPORTER_2"/>
    <property type="match status" value="1"/>
</dbReference>
<dbReference type="GO" id="GO:0005524">
    <property type="term" value="F:ATP binding"/>
    <property type="evidence" value="ECO:0007669"/>
    <property type="project" value="UniProtKB-KW"/>
</dbReference>
<evidence type="ECO:0000256" key="4">
    <source>
        <dbReference type="ARBA" id="ARBA00022840"/>
    </source>
</evidence>
<evidence type="ECO:0000259" key="5">
    <source>
        <dbReference type="PROSITE" id="PS50893"/>
    </source>
</evidence>
<dbReference type="Gene3D" id="3.40.50.300">
    <property type="entry name" value="P-loop containing nucleotide triphosphate hydrolases"/>
    <property type="match status" value="2"/>
</dbReference>
<reference evidence="6" key="1">
    <citation type="submission" date="2022-05" db="EMBL/GenBank/DDBJ databases">
        <title>Jatrophihabitans sp. SB3-54 whole genome sequence.</title>
        <authorList>
            <person name="Suh M.K."/>
            <person name="Eom M.K."/>
            <person name="Kim J.S."/>
            <person name="Kim H.S."/>
            <person name="Do H.E."/>
            <person name="Shin Y.K."/>
            <person name="Lee J.-S."/>
        </authorList>
    </citation>
    <scope>NUCLEOTIDE SEQUENCE</scope>
    <source>
        <strain evidence="6">SB3-54</strain>
    </source>
</reference>
<keyword evidence="2" id="KW-0677">Repeat</keyword>
<dbReference type="InterPro" id="IPR050107">
    <property type="entry name" value="ABC_carbohydrate_import_ATPase"/>
</dbReference>
<sequence length="539" mass="56548">MPGQAASSTPVMGAATAADAALLEVRDASIRFGATRALRGVSLAVAGGSVHGLVGQNGSGKSSVVKIITGVYRPEAGTQVRAQHRSLHQPITASELAKARIGVVHQDLGIAPALSITENVLVCSSPTKFGGRVDARAGDRIVRELLSRLGLDVDPRSSAVDLSEAQKAVVAFARALHQLQDADVAGPGVLVLDEVTARLGPADSGAVVSAVHRLRDEGWGVLFVGHRIDEVVALCDQVTVLRDGQVVASLSRDEISPDSVVKAAMGIELAVLQARDIHDPPAEAPGFSLRLKSDLFQDIAIQGRVGEVLGITGLADSGVDALPYATVGAVPVAGRLTVADMSFDLARLTPGRAVRHGIGLIPGDRLRNGIAGLLSTEENLAITQLITTRGWRAVAPVRSRALSRACAEQIDTYDIRPTDPQRQVAYLSGGNQQKVLVARALSLSPRILCAHEPTAGVDAAARADIFRLIRQAARDGCAVMICSQDVDEVWDAADRVLVLNRGRITAELAPARDSKHSCISAVLSESAGTRTGHEHEERS</sequence>
<feature type="domain" description="ABC transporter" evidence="5">
    <location>
        <begin position="23"/>
        <end position="526"/>
    </location>
</feature>
<dbReference type="PROSITE" id="PS00211">
    <property type="entry name" value="ABC_TRANSPORTER_1"/>
    <property type="match status" value="1"/>
</dbReference>
<evidence type="ECO:0000256" key="1">
    <source>
        <dbReference type="ARBA" id="ARBA00022448"/>
    </source>
</evidence>
<dbReference type="SUPFAM" id="SSF52540">
    <property type="entry name" value="P-loop containing nucleoside triphosphate hydrolases"/>
    <property type="match status" value="2"/>
</dbReference>
<dbReference type="InterPro" id="IPR003439">
    <property type="entry name" value="ABC_transporter-like_ATP-bd"/>
</dbReference>
<evidence type="ECO:0000313" key="7">
    <source>
        <dbReference type="Proteomes" id="UP001164693"/>
    </source>
</evidence>
<gene>
    <name evidence="6" type="ORF">M6B22_06120</name>
</gene>
<keyword evidence="1" id="KW-0813">Transport</keyword>
<keyword evidence="4 6" id="KW-0067">ATP-binding</keyword>
<evidence type="ECO:0000256" key="3">
    <source>
        <dbReference type="ARBA" id="ARBA00022741"/>
    </source>
</evidence>
<dbReference type="PANTHER" id="PTHR43790">
    <property type="entry name" value="CARBOHYDRATE TRANSPORT ATP-BINDING PROTEIN MG119-RELATED"/>
    <property type="match status" value="1"/>
</dbReference>
<keyword evidence="7" id="KW-1185">Reference proteome</keyword>
<dbReference type="EMBL" id="CP097463">
    <property type="protein sequence ID" value="WAX58337.1"/>
    <property type="molecule type" value="Genomic_DNA"/>
</dbReference>
<dbReference type="CDD" id="cd03215">
    <property type="entry name" value="ABC_Carb_Monos_II"/>
    <property type="match status" value="1"/>
</dbReference>
<dbReference type="Pfam" id="PF00005">
    <property type="entry name" value="ABC_tran"/>
    <property type="match status" value="2"/>
</dbReference>
<accession>A0ABY7K462</accession>